<feature type="region of interest" description="Disordered" evidence="2">
    <location>
        <begin position="270"/>
        <end position="351"/>
    </location>
</feature>
<keyword evidence="4" id="KW-1185">Reference proteome</keyword>
<feature type="compositionally biased region" description="Polar residues" evidence="2">
    <location>
        <begin position="693"/>
        <end position="706"/>
    </location>
</feature>
<feature type="coiled-coil region" evidence="1">
    <location>
        <begin position="974"/>
        <end position="1111"/>
    </location>
</feature>
<feature type="region of interest" description="Disordered" evidence="2">
    <location>
        <begin position="789"/>
        <end position="825"/>
    </location>
</feature>
<evidence type="ECO:0000256" key="2">
    <source>
        <dbReference type="SAM" id="MobiDB-lite"/>
    </source>
</evidence>
<feature type="region of interest" description="Disordered" evidence="2">
    <location>
        <begin position="658"/>
        <end position="706"/>
    </location>
</feature>
<comment type="caution">
    <text evidence="3">The sequence shown here is derived from an EMBL/GenBank/DDBJ whole genome shotgun (WGS) entry which is preliminary data.</text>
</comment>
<feature type="region of interest" description="Disordered" evidence="2">
    <location>
        <begin position="196"/>
        <end position="229"/>
    </location>
</feature>
<organism evidence="3 4">
    <name type="scientific">Albula goreensis</name>
    <dbReference type="NCBI Taxonomy" id="1534307"/>
    <lineage>
        <taxon>Eukaryota</taxon>
        <taxon>Metazoa</taxon>
        <taxon>Chordata</taxon>
        <taxon>Craniata</taxon>
        <taxon>Vertebrata</taxon>
        <taxon>Euteleostomi</taxon>
        <taxon>Actinopterygii</taxon>
        <taxon>Neopterygii</taxon>
        <taxon>Teleostei</taxon>
        <taxon>Albuliformes</taxon>
        <taxon>Albulidae</taxon>
        <taxon>Albula</taxon>
    </lineage>
</organism>
<feature type="compositionally biased region" description="Polar residues" evidence="2">
    <location>
        <begin position="516"/>
        <end position="532"/>
    </location>
</feature>
<gene>
    <name evidence="3" type="ORF">AGOR_G00055260</name>
</gene>
<feature type="region of interest" description="Disordered" evidence="2">
    <location>
        <begin position="614"/>
        <end position="641"/>
    </location>
</feature>
<keyword evidence="1" id="KW-0175">Coiled coil</keyword>
<protein>
    <submittedName>
        <fullName evidence="3">Uncharacterized protein</fullName>
    </submittedName>
</protein>
<feature type="region of interest" description="Disordered" evidence="2">
    <location>
        <begin position="1373"/>
        <end position="1393"/>
    </location>
</feature>
<feature type="compositionally biased region" description="Acidic residues" evidence="2">
    <location>
        <begin position="674"/>
        <end position="683"/>
    </location>
</feature>
<evidence type="ECO:0000313" key="4">
    <source>
        <dbReference type="Proteomes" id="UP000829720"/>
    </source>
</evidence>
<evidence type="ECO:0000313" key="3">
    <source>
        <dbReference type="EMBL" id="KAI1900965.1"/>
    </source>
</evidence>
<proteinExistence type="predicted"/>
<feature type="compositionally biased region" description="Basic and acidic residues" evidence="2">
    <location>
        <begin position="789"/>
        <end position="806"/>
    </location>
</feature>
<feature type="region of interest" description="Disordered" evidence="2">
    <location>
        <begin position="1"/>
        <end position="22"/>
    </location>
</feature>
<accession>A0A8T3E2X3</accession>
<feature type="compositionally biased region" description="Basic and acidic residues" evidence="2">
    <location>
        <begin position="322"/>
        <end position="331"/>
    </location>
</feature>
<dbReference type="EMBL" id="JAERUA010000004">
    <property type="protein sequence ID" value="KAI1900965.1"/>
    <property type="molecule type" value="Genomic_DNA"/>
</dbReference>
<evidence type="ECO:0000256" key="1">
    <source>
        <dbReference type="SAM" id="Coils"/>
    </source>
</evidence>
<feature type="compositionally biased region" description="Polar residues" evidence="2">
    <location>
        <begin position="807"/>
        <end position="821"/>
    </location>
</feature>
<name>A0A8T3E2X3_9TELE</name>
<feature type="region of interest" description="Disordered" evidence="2">
    <location>
        <begin position="500"/>
        <end position="553"/>
    </location>
</feature>
<sequence>MSDCNQDGPGGGTGEDTDELLYSDLEEEAEISGAAPAQRPRDHCDLLLDAIDAQLSRLQAQSHAVRARGDDGSCKRTNHMSAALSHSQSLDKDTGLGSTVPTIDISTSHLEMAHSEAQDLSSGEEISPTEGAVTGEAEEGVESKREQCRWRLERLLGRAEAESGTVAPPPHGTDSVCTEDFAARFREEMLETMVSVGGDEEPPGSISSGEEHPPGLRRRPLRDEEPGGTHAFWVQGTEYRSNIETDQGFSVSGDLAVSVEGLEGNHLQLHTVPRHDRDSPQSPEVLISRVGRSQSVDRRDMGVKRTGSGSSETGAMGGRELPGLHEQDRPAHSLHSPVAPAGGDTSHSGELHHDQAEIPNVWAPQGLVKPNVNKESLLSAGRRMSMTTGTDSNFICTRKSPGAIPTSKSMHPGNPLCTKGSGGLTMAPVNHSLDVIAEKVNGTGVRMLLRSLSCPTTAPEAKDCLSKIPDTVTPHISPALVCKPHSPLTDIVTPLCPSPAGGGARAGQGRSASNGVTSSCSLSAQPEGSSEGQPEARNWTALGAPSSSGTGVLTVSRSSVSTVEAEGDTGSAAQPTVRHLAGVPVKSFDSVTIDSDLDSVRTDRVRKHFQNALRNSAAARSARGLRVEDLGSDQSDPDPVLEPRLKLSLQALRNISCGSRPVRKSRHTRRELPETDEVEEEEKEQAGLAGFNSKGQLQRNSAPWRRQSSWVKGHHLRSLTGGWLQGVDSERMLLEEALSALRQNCIREEERLGQKRAQLCDTELSLSALLQQKKHAMQELERMRAEVEQAEREGRSLEASLRDSRAQADSTRSQLRMLQSQKDTHLQEMRDLEEELTLLRRHKAVLQERTGAEVERRLHSRSLSVLEREELERQLDSAKSELFAEQRRARHKVDSLQERLEETQQELDQRVEEVRVLRESQARLEERLTDAQRQREELEQRKLGEEQASEVRMRELQDQLEEHIGRAGALEHILAQKELQLLGAKDQHSALQAEKTSLEAELKEQHCAQLRETQEQAQRDKELELERLRTELSLAQEQQVQQVLRQAEEEKQETLQAQALSHTQRTDTLQACIQLKEEELTKLKDALEQQQESARRQVDELRMEAQEMVRHAVEQGERKWEAEKGEELRAQWGVLEEQGRRAMERVREEAERERRNSLALQKKVVELQTCLQEMESEARLQQREQAAALTAVRRAMKEEQEAELQRLHRHLEQEGQREVSRLREALHKAKGEMQALQAALAERGRSQEEGVLRAEQQQRGWAAELGAECQCLLELLEHCGATWGALQLPHNPTVAQVVQTLRATREQLCTLFGRLQQDVDSQRHKAQQLAWDKERELRIQREQLTVEREQALDSLRERLIQEHIEELSGLQRTQLREGVGEPGGMAASLRRQLRDKDSELREVQRNMARWKEQTAARLARKFEEELTAELERRAPRARMEQQRKLQRLENEMRQLTMEYGDPGVLRSTSTPSLLTVEPSATPGPPDLATFKLLRHLQSRVRQLRAENSVHTCSPVHLGTAGDLAGSYLETIAPSPESCRMRVQSHSRTGQS</sequence>
<dbReference type="OrthoDB" id="6158625at2759"/>
<dbReference type="Proteomes" id="UP000829720">
    <property type="component" value="Unassembled WGS sequence"/>
</dbReference>
<reference evidence="3" key="1">
    <citation type="submission" date="2021-01" db="EMBL/GenBank/DDBJ databases">
        <authorList>
            <person name="Zahm M."/>
            <person name="Roques C."/>
            <person name="Cabau C."/>
            <person name="Klopp C."/>
            <person name="Donnadieu C."/>
            <person name="Jouanno E."/>
            <person name="Lampietro C."/>
            <person name="Louis A."/>
            <person name="Herpin A."/>
            <person name="Echchiki A."/>
            <person name="Berthelot C."/>
            <person name="Parey E."/>
            <person name="Roest-Crollius H."/>
            <person name="Braasch I."/>
            <person name="Postlethwait J."/>
            <person name="Bobe J."/>
            <person name="Montfort J."/>
            <person name="Bouchez O."/>
            <person name="Begum T."/>
            <person name="Mejri S."/>
            <person name="Adams A."/>
            <person name="Chen W.-J."/>
            <person name="Guiguen Y."/>
        </authorList>
    </citation>
    <scope>NUCLEOTIDE SEQUENCE</scope>
    <source>
        <tissue evidence="3">Blood</tissue>
    </source>
</reference>
<feature type="region of interest" description="Disordered" evidence="2">
    <location>
        <begin position="112"/>
        <end position="146"/>
    </location>
</feature>
<feature type="compositionally biased region" description="Low complexity" evidence="2">
    <location>
        <begin position="614"/>
        <end position="624"/>
    </location>
</feature>
<feature type="coiled-coil region" evidence="1">
    <location>
        <begin position="1136"/>
        <end position="1239"/>
    </location>
</feature>